<keyword evidence="17" id="KW-1185">Reference proteome</keyword>
<comment type="pathway">
    <text evidence="4">Polyol metabolism; myo-inositol biosynthesis; myo-inositol from D-glucose 6-phosphate: step 1/2.</text>
</comment>
<keyword evidence="7" id="KW-0963">Cytoplasm</keyword>
<dbReference type="Pfam" id="PF01658">
    <property type="entry name" value="Inos-1-P_synth"/>
    <property type="match status" value="1"/>
</dbReference>
<evidence type="ECO:0000256" key="11">
    <source>
        <dbReference type="ARBA" id="ARBA00023098"/>
    </source>
</evidence>
<accession>A0A0N1NYH3</accession>
<comment type="cofactor">
    <cofactor evidence="2">
        <name>NAD(+)</name>
        <dbReference type="ChEBI" id="CHEBI:57540"/>
    </cofactor>
</comment>
<keyword evidence="8" id="KW-0444">Lipid biosynthesis</keyword>
<dbReference type="Proteomes" id="UP000038010">
    <property type="component" value="Unassembled WGS sequence"/>
</dbReference>
<evidence type="ECO:0000256" key="10">
    <source>
        <dbReference type="ARBA" id="ARBA00023027"/>
    </source>
</evidence>
<dbReference type="InterPro" id="IPR002587">
    <property type="entry name" value="Myo-inos-1-P_Synthase"/>
</dbReference>
<dbReference type="PANTHER" id="PTHR11510">
    <property type="entry name" value="MYO-INOSITOL-1 PHOSPHATE SYNTHASE"/>
    <property type="match status" value="1"/>
</dbReference>
<evidence type="ECO:0000256" key="5">
    <source>
        <dbReference type="ARBA" id="ARBA00010813"/>
    </source>
</evidence>
<name>A0A0N1NYH3_9EURO</name>
<evidence type="ECO:0000256" key="8">
    <source>
        <dbReference type="ARBA" id="ARBA00022516"/>
    </source>
</evidence>
<evidence type="ECO:0000256" key="9">
    <source>
        <dbReference type="ARBA" id="ARBA00022550"/>
    </source>
</evidence>
<feature type="domain" description="Myo-inositol-1-phosphate synthase GAPDH-like" evidence="15">
    <location>
        <begin position="339"/>
        <end position="452"/>
    </location>
</feature>
<dbReference type="VEuPathDB" id="FungiDB:AB675_3311"/>
<dbReference type="RefSeq" id="XP_017999765.1">
    <property type="nucleotide sequence ID" value="XM_018143351.1"/>
</dbReference>
<dbReference type="GO" id="GO:0008654">
    <property type="term" value="P:phospholipid biosynthetic process"/>
    <property type="evidence" value="ECO:0007669"/>
    <property type="project" value="UniProtKB-KW"/>
</dbReference>
<evidence type="ECO:0000313" key="16">
    <source>
        <dbReference type="EMBL" id="KPI39802.1"/>
    </source>
</evidence>
<sequence>MAPHADVGAGTMNGFSITNGTLTPPEFIHNQKETFIVNSPDVQYSADQIRSKYVYRTTTVTKSGDYYVAAPKETTYDFKVDRKVGKTGLMLVGLGGNNGTTVTGGILANRRNLTFETKEGPRPSNYYGSLVMSSTMKLGTDAISNEEVNIPFHDVLPMVHPNDLVIGGWDISSMNLADAMDRASVLEPDLKRQLRKEMALMTPLKSIYYPDFIAANQEDRADHILEGSKACMAHVEQLRTDIRDFKRNNNLDKVIVLWSANTERFAEIIPGVNDTADNLLKAIEQGHEEVSPSTVFAVACILEKTPFINGSPQNTFVPGAVQLAEQHNAFIGGDDFKSGQTKMKSALVEFLINAGIKLTSIASYNHLGNNDGKNLSSQKQFRSKEISKSNVVDDMVAANSVLYKKGEHPDHTVVIKYMPAVGDNKRALDEYYAEIFMGGHQTISLFNVCEDSLLASPLIIDLVILAEMFTRIQWKNNTEPEYKNFHSVLSVLSYMLKAPMTPPGTPVVNALAKQRNALTNIFRACVGLQPESDMTLEHKLFPEAKSKKLVQ</sequence>
<dbReference type="FunFam" id="3.40.50.720:FF:000069">
    <property type="entry name" value="Inositol-3-phosphate synthase 1"/>
    <property type="match status" value="1"/>
</dbReference>
<evidence type="ECO:0000256" key="3">
    <source>
        <dbReference type="ARBA" id="ARBA00004496"/>
    </source>
</evidence>
<dbReference type="OrthoDB" id="2887at2759"/>
<protein>
    <recommendedName>
        <fullName evidence="6">inositol-3-phosphate synthase</fullName>
        <ecNumber evidence="6">5.5.1.4</ecNumber>
    </recommendedName>
</protein>
<dbReference type="InterPro" id="IPR013021">
    <property type="entry name" value="Myo-inos-1-P_Synthase_GAPDH"/>
</dbReference>
<evidence type="ECO:0000256" key="7">
    <source>
        <dbReference type="ARBA" id="ARBA00022490"/>
    </source>
</evidence>
<dbReference type="SUPFAM" id="SSF55347">
    <property type="entry name" value="Glyceraldehyde-3-phosphate dehydrogenase-like, C-terminal domain"/>
    <property type="match status" value="1"/>
</dbReference>
<proteinExistence type="inferred from homology"/>
<dbReference type="Pfam" id="PF07994">
    <property type="entry name" value="NAD_binding_5"/>
    <property type="match status" value="1"/>
</dbReference>
<dbReference type="GO" id="GO:0005737">
    <property type="term" value="C:cytoplasm"/>
    <property type="evidence" value="ECO:0007669"/>
    <property type="project" value="UniProtKB-SubCell"/>
</dbReference>
<dbReference type="InterPro" id="IPR036291">
    <property type="entry name" value="NAD(P)-bd_dom_sf"/>
</dbReference>
<dbReference type="EC" id="5.5.1.4" evidence="6"/>
<evidence type="ECO:0000256" key="12">
    <source>
        <dbReference type="ARBA" id="ARBA00023209"/>
    </source>
</evidence>
<evidence type="ECO:0000256" key="2">
    <source>
        <dbReference type="ARBA" id="ARBA00001911"/>
    </source>
</evidence>
<keyword evidence="9" id="KW-0398">Inositol biosynthesis</keyword>
<dbReference type="GeneID" id="28735231"/>
<comment type="catalytic activity">
    <reaction evidence="1">
        <text>D-glucose 6-phosphate = 1D-myo-inositol 3-phosphate</text>
        <dbReference type="Rhea" id="RHEA:10716"/>
        <dbReference type="ChEBI" id="CHEBI:58401"/>
        <dbReference type="ChEBI" id="CHEBI:61548"/>
        <dbReference type="EC" id="5.5.1.4"/>
    </reaction>
</comment>
<evidence type="ECO:0000256" key="14">
    <source>
        <dbReference type="ARBA" id="ARBA00023264"/>
    </source>
</evidence>
<dbReference type="SUPFAM" id="SSF51735">
    <property type="entry name" value="NAD(P)-binding Rossmann-fold domains"/>
    <property type="match status" value="1"/>
</dbReference>
<comment type="subcellular location">
    <subcellularLocation>
        <location evidence="3">Cytoplasm</location>
    </subcellularLocation>
</comment>
<keyword evidence="11" id="KW-0443">Lipid metabolism</keyword>
<dbReference type="FunFam" id="3.40.50.720:FF:000204">
    <property type="entry name" value="Inositol-3-phosphate synthase 1-B"/>
    <property type="match status" value="1"/>
</dbReference>
<evidence type="ECO:0000256" key="4">
    <source>
        <dbReference type="ARBA" id="ARBA00005117"/>
    </source>
</evidence>
<dbReference type="STRING" id="1664694.A0A0N1NYH3"/>
<evidence type="ECO:0000256" key="1">
    <source>
        <dbReference type="ARBA" id="ARBA00000113"/>
    </source>
</evidence>
<dbReference type="PIRSF" id="PIRSF015578">
    <property type="entry name" value="Myoinos-ppht_syn"/>
    <property type="match status" value="1"/>
</dbReference>
<evidence type="ECO:0000313" key="17">
    <source>
        <dbReference type="Proteomes" id="UP000038010"/>
    </source>
</evidence>
<evidence type="ECO:0000259" key="15">
    <source>
        <dbReference type="Pfam" id="PF01658"/>
    </source>
</evidence>
<dbReference type="GO" id="GO:0004512">
    <property type="term" value="F:inositol-3-phosphate synthase activity"/>
    <property type="evidence" value="ECO:0007669"/>
    <property type="project" value="UniProtKB-EC"/>
</dbReference>
<dbReference type="Gene3D" id="3.40.50.720">
    <property type="entry name" value="NAD(P)-binding Rossmann-like Domain"/>
    <property type="match status" value="2"/>
</dbReference>
<comment type="similarity">
    <text evidence="5">Belongs to the myo-inositol 1-phosphate synthase family.</text>
</comment>
<dbReference type="AlphaFoldDB" id="A0A0N1NYH3"/>
<comment type="caution">
    <text evidence="16">The sequence shown here is derived from an EMBL/GenBank/DDBJ whole genome shotgun (WGS) entry which is preliminary data.</text>
</comment>
<dbReference type="UniPathway" id="UPA00823">
    <property type="reaction ID" value="UER00787"/>
</dbReference>
<keyword evidence="12" id="KW-0594">Phospholipid biosynthesis</keyword>
<reference evidence="16 17" key="1">
    <citation type="submission" date="2015-06" db="EMBL/GenBank/DDBJ databases">
        <title>Draft genome of the ant-associated black yeast Phialophora attae CBS 131958.</title>
        <authorList>
            <person name="Moreno L.F."/>
            <person name="Stielow B.J."/>
            <person name="de Hoog S."/>
            <person name="Vicente V.A."/>
            <person name="Weiss V.A."/>
            <person name="de Vries M."/>
            <person name="Cruz L.M."/>
            <person name="Souza E.M."/>
        </authorList>
    </citation>
    <scope>NUCLEOTIDE SEQUENCE [LARGE SCALE GENOMIC DNA]</scope>
    <source>
        <strain evidence="16 17">CBS 131958</strain>
    </source>
</reference>
<dbReference type="EMBL" id="LFJN01000014">
    <property type="protein sequence ID" value="KPI39802.1"/>
    <property type="molecule type" value="Genomic_DNA"/>
</dbReference>
<organism evidence="16 17">
    <name type="scientific">Cyphellophora attinorum</name>
    <dbReference type="NCBI Taxonomy" id="1664694"/>
    <lineage>
        <taxon>Eukaryota</taxon>
        <taxon>Fungi</taxon>
        <taxon>Dikarya</taxon>
        <taxon>Ascomycota</taxon>
        <taxon>Pezizomycotina</taxon>
        <taxon>Eurotiomycetes</taxon>
        <taxon>Chaetothyriomycetidae</taxon>
        <taxon>Chaetothyriales</taxon>
        <taxon>Cyphellophoraceae</taxon>
        <taxon>Cyphellophora</taxon>
    </lineage>
</organism>
<evidence type="ECO:0000256" key="13">
    <source>
        <dbReference type="ARBA" id="ARBA00023235"/>
    </source>
</evidence>
<evidence type="ECO:0000256" key="6">
    <source>
        <dbReference type="ARBA" id="ARBA00012125"/>
    </source>
</evidence>
<keyword evidence="13" id="KW-0413">Isomerase</keyword>
<keyword evidence="14" id="KW-1208">Phospholipid metabolism</keyword>
<keyword evidence="10" id="KW-0520">NAD</keyword>
<gene>
    <name evidence="16" type="ORF">AB675_3311</name>
</gene>
<dbReference type="GO" id="GO:0006021">
    <property type="term" value="P:inositol biosynthetic process"/>
    <property type="evidence" value="ECO:0007669"/>
    <property type="project" value="UniProtKB-UniPathway"/>
</dbReference>